<dbReference type="GeneID" id="26640110"/>
<name>A0A0K0KWT0_9CAUD</name>
<accession>A0A0K0KWT0</accession>
<keyword evidence="2" id="KW-1185">Reference proteome</keyword>
<evidence type="ECO:0000313" key="1">
    <source>
        <dbReference type="EMBL" id="AIR93599.1"/>
    </source>
</evidence>
<dbReference type="Proteomes" id="UP000207741">
    <property type="component" value="Segment"/>
</dbReference>
<proteinExistence type="predicted"/>
<reference evidence="2" key="1">
    <citation type="submission" date="2014-08" db="EMBL/GenBank/DDBJ databases">
        <authorList>
            <person name="Edwards T."/>
        </authorList>
    </citation>
    <scope>NUCLEOTIDE SEQUENCE [LARGE SCALE GENOMIC DNA]</scope>
</reference>
<protein>
    <submittedName>
        <fullName evidence="1">Uncharacterized protein</fullName>
    </submittedName>
</protein>
<dbReference type="EMBL" id="KM359505">
    <property type="protein sequence ID" value="AIR93599.1"/>
    <property type="molecule type" value="Genomic_DNA"/>
</dbReference>
<sequence>MISYPLREENLSKSGKQMVELLLLLHLKQKRRTRKMTRKEYQLVFEALKSYKTFMTDQEKVLSEKILDSLFYQDRVDNEIKSLNFR</sequence>
<dbReference type="KEGG" id="vg:26640110"/>
<evidence type="ECO:0000313" key="2">
    <source>
        <dbReference type="Proteomes" id="UP000207741"/>
    </source>
</evidence>
<organism evidence="1 2">
    <name type="scientific">Prochlorococcus phage P-TIM68</name>
    <dbReference type="NCBI Taxonomy" id="1542477"/>
    <lineage>
        <taxon>Viruses</taxon>
        <taxon>Duplodnaviria</taxon>
        <taxon>Heunggongvirae</taxon>
        <taxon>Uroviricota</taxon>
        <taxon>Caudoviricetes</taxon>
        <taxon>Pantevenvirales</taxon>
        <taxon>Kyanoviridae</taxon>
        <taxon>Haifavirus</taxon>
        <taxon>Haifavirus tim68</taxon>
    </lineage>
</organism>
<dbReference type="RefSeq" id="YP_009213566.1">
    <property type="nucleotide sequence ID" value="NC_028955.1"/>
</dbReference>